<gene>
    <name evidence="5 6 7" type="primary">LOC110083335</name>
</gene>
<dbReference type="RefSeq" id="XP_072839987.1">
    <property type="nucleotide sequence ID" value="XM_072983886.1"/>
</dbReference>
<reference evidence="5 6" key="1">
    <citation type="submission" date="2025-05" db="UniProtKB">
        <authorList>
            <consortium name="RefSeq"/>
        </authorList>
    </citation>
    <scope>IDENTIFICATION</scope>
</reference>
<sequence length="640" mass="70151">MMECSSPPVVEPCTKDMPSEEAAFPSSPRESPDPMGKGDGAQLAASELASTGEELKADNQESRLALAQAESRLQEKAQERWRLQGHVEVSRLELAQWKKQRGRGDLAEPAGTQDGQGRRLSEDVGRLRRSREQEGLAGTERMSSGSTRRSVSSSRLEQLAEKRGSATRQKGLAFQSPKGPTTERSPEELQALRVEVLTLRRRLEASESQRKTLLESCWQQQRTRAWVQERQTPLLGLRVASWQRRKEASRHQAGKKPQALEGREVTGKRGALGSGGDEVLEAQTEQEGPEEAEPEMGTPNTPAGRAKAEAPRVAKAEELNRTQDEAHLEGKPDEPGEATEGWRETIRTLAAGKAEAEAQARLAQQKLQSLQATLGLQTERLSQALEAQSRHVEELVADAEEKERLVDSLRRELEDTKNALDAAHGEAQSLRALLEEKEEELRRVGAKTAHGLAGDGEATLARGDKAGMARNGLAARAQKDGHEQAELETFLAQLLRENQALRHELIHWEAMIVEKGDLDSCSISSTLHGEATAANVLQASQKVALLIQESQRDVQTQTEGPEAGVQHRRRERVSVAFDDTQYEPYGLPEVVMKGFADIPSGPSCPYVLRRGILGSAPVAQLAPKAEPEEDGLEAEEEASL</sequence>
<feature type="compositionally biased region" description="Low complexity" evidence="2">
    <location>
        <begin position="141"/>
        <end position="155"/>
    </location>
</feature>
<evidence type="ECO:0000313" key="5">
    <source>
        <dbReference type="RefSeq" id="XP_072839986.1"/>
    </source>
</evidence>
<accession>A0ABM5F3L3</accession>
<feature type="region of interest" description="Disordered" evidence="2">
    <location>
        <begin position="97"/>
        <end position="189"/>
    </location>
</feature>
<evidence type="ECO:0000256" key="1">
    <source>
        <dbReference type="SAM" id="Coils"/>
    </source>
</evidence>
<feature type="domain" description="Kinetochore protein Cenp-F/LEK1 Rb protein-binding" evidence="3">
    <location>
        <begin position="578"/>
        <end position="611"/>
    </location>
</feature>
<name>A0ABM5F3L3_9SAUR</name>
<feature type="region of interest" description="Disordered" evidence="2">
    <location>
        <begin position="246"/>
        <end position="341"/>
    </location>
</feature>
<feature type="compositionally biased region" description="Basic and acidic residues" evidence="2">
    <location>
        <begin position="116"/>
        <end position="134"/>
    </location>
</feature>
<feature type="compositionally biased region" description="Basic and acidic residues" evidence="2">
    <location>
        <begin position="306"/>
        <end position="341"/>
    </location>
</feature>
<evidence type="ECO:0000313" key="4">
    <source>
        <dbReference type="Proteomes" id="UP001652642"/>
    </source>
</evidence>
<evidence type="ECO:0000256" key="2">
    <source>
        <dbReference type="SAM" id="MobiDB-lite"/>
    </source>
</evidence>
<feature type="coiled-coil region" evidence="1">
    <location>
        <begin position="353"/>
        <end position="447"/>
    </location>
</feature>
<proteinExistence type="predicted"/>
<dbReference type="RefSeq" id="XP_072839986.1">
    <property type="nucleotide sequence ID" value="XM_072983885.1"/>
</dbReference>
<dbReference type="GeneID" id="110083335"/>
<keyword evidence="4" id="KW-1185">Reference proteome</keyword>
<evidence type="ECO:0000313" key="7">
    <source>
        <dbReference type="RefSeq" id="XP_072839989.1"/>
    </source>
</evidence>
<feature type="region of interest" description="Disordered" evidence="2">
    <location>
        <begin position="1"/>
        <end position="40"/>
    </location>
</feature>
<keyword evidence="1" id="KW-0175">Coiled coil</keyword>
<feature type="region of interest" description="Disordered" evidence="2">
    <location>
        <begin position="618"/>
        <end position="640"/>
    </location>
</feature>
<feature type="coiled-coil region" evidence="1">
    <location>
        <begin position="52"/>
        <end position="79"/>
    </location>
</feature>
<evidence type="ECO:0000313" key="6">
    <source>
        <dbReference type="RefSeq" id="XP_072839987.1"/>
    </source>
</evidence>
<dbReference type="PANTHER" id="PTHR18874">
    <property type="entry name" value="CMF/LEK/CENP CELL DIVISION-RELATED"/>
    <property type="match status" value="1"/>
</dbReference>
<dbReference type="Pfam" id="PF10490">
    <property type="entry name" value="CENP-F_C_Rb_bdg"/>
    <property type="match status" value="1"/>
</dbReference>
<organism evidence="4 7">
    <name type="scientific">Pogona vitticeps</name>
    <name type="common">central bearded dragon</name>
    <dbReference type="NCBI Taxonomy" id="103695"/>
    <lineage>
        <taxon>Eukaryota</taxon>
        <taxon>Metazoa</taxon>
        <taxon>Chordata</taxon>
        <taxon>Craniata</taxon>
        <taxon>Vertebrata</taxon>
        <taxon>Euteleostomi</taxon>
        <taxon>Lepidosauria</taxon>
        <taxon>Squamata</taxon>
        <taxon>Bifurcata</taxon>
        <taxon>Unidentata</taxon>
        <taxon>Episquamata</taxon>
        <taxon>Toxicofera</taxon>
        <taxon>Iguania</taxon>
        <taxon>Acrodonta</taxon>
        <taxon>Agamidae</taxon>
        <taxon>Amphibolurinae</taxon>
        <taxon>Pogona</taxon>
    </lineage>
</organism>
<evidence type="ECO:0000259" key="3">
    <source>
        <dbReference type="Pfam" id="PF10490"/>
    </source>
</evidence>
<dbReference type="RefSeq" id="XP_072839989.1">
    <property type="nucleotide sequence ID" value="XM_072983888.1"/>
</dbReference>
<dbReference type="PANTHER" id="PTHR18874:SF10">
    <property type="entry name" value="CENTROMERE PROTEIN F"/>
    <property type="match status" value="1"/>
</dbReference>
<dbReference type="InterPro" id="IPR043513">
    <property type="entry name" value="Cenp-F"/>
</dbReference>
<dbReference type="InterPro" id="IPR018302">
    <property type="entry name" value="CenpF/LEK1_Rb-prot-bd"/>
</dbReference>
<protein>
    <submittedName>
        <fullName evidence="5 6">Uncharacterized protein isoform X1</fullName>
    </submittedName>
</protein>
<feature type="compositionally biased region" description="Acidic residues" evidence="2">
    <location>
        <begin position="627"/>
        <end position="640"/>
    </location>
</feature>
<feature type="coiled-coil region" evidence="1">
    <location>
        <begin position="484"/>
        <end position="511"/>
    </location>
</feature>
<dbReference type="Proteomes" id="UP001652642">
    <property type="component" value="Chromosome 15"/>
</dbReference>